<proteinExistence type="predicted"/>
<evidence type="ECO:0000313" key="2">
    <source>
        <dbReference type="Proteomes" id="UP000177564"/>
    </source>
</evidence>
<evidence type="ECO:0008006" key="3">
    <source>
        <dbReference type="Google" id="ProtNLM"/>
    </source>
</evidence>
<gene>
    <name evidence="1" type="ORF">A3D68_01730</name>
</gene>
<protein>
    <recommendedName>
        <fullName evidence="3">Serine protease</fullName>
    </recommendedName>
</protein>
<reference evidence="1 2" key="1">
    <citation type="journal article" date="2016" name="Nat. Commun.">
        <title>Thousands of microbial genomes shed light on interconnected biogeochemical processes in an aquifer system.</title>
        <authorList>
            <person name="Anantharaman K."/>
            <person name="Brown C.T."/>
            <person name="Hug L.A."/>
            <person name="Sharon I."/>
            <person name="Castelle C.J."/>
            <person name="Probst A.J."/>
            <person name="Thomas B.C."/>
            <person name="Singh A."/>
            <person name="Wilkins M.J."/>
            <person name="Karaoz U."/>
            <person name="Brodie E.L."/>
            <person name="Williams K.H."/>
            <person name="Hubbard S.S."/>
            <person name="Banfield J.F."/>
        </authorList>
    </citation>
    <scope>NUCLEOTIDE SEQUENCE [LARGE SCALE GENOMIC DNA]</scope>
</reference>
<dbReference type="InterPro" id="IPR043504">
    <property type="entry name" value="Peptidase_S1_PA_chymotrypsin"/>
</dbReference>
<dbReference type="Proteomes" id="UP000177564">
    <property type="component" value="Unassembled WGS sequence"/>
</dbReference>
<evidence type="ECO:0000313" key="1">
    <source>
        <dbReference type="EMBL" id="OGC83386.1"/>
    </source>
</evidence>
<dbReference type="InterPro" id="IPR009003">
    <property type="entry name" value="Peptidase_S1_PA"/>
</dbReference>
<dbReference type="Gene3D" id="2.40.10.10">
    <property type="entry name" value="Trypsin-like serine proteases"/>
    <property type="match status" value="1"/>
</dbReference>
<accession>A0A1F4XP44</accession>
<dbReference type="STRING" id="1797240.A3D68_01730"/>
<dbReference type="EMBL" id="MEWU01000021">
    <property type="protein sequence ID" value="OGC83386.1"/>
    <property type="molecule type" value="Genomic_DNA"/>
</dbReference>
<comment type="caution">
    <text evidence="1">The sequence shown here is derived from an EMBL/GenBank/DDBJ whole genome shotgun (WGS) entry which is preliminary data.</text>
</comment>
<sequence>MSKMEKTLYFVLIFLIIFFLFLDLWSKANAHENSIKINSMLNPVVQVKVDGGRGSGTIFKVRGKFSYIVTNFHVVARALWLSESPDKQGYTFGGTAAARRSSNTRGSISMWGCFPT</sequence>
<organism evidence="1 2">
    <name type="scientific">Candidatus Adlerbacteria bacterium RIFCSPHIGHO2_02_FULL_52_17</name>
    <dbReference type="NCBI Taxonomy" id="1797240"/>
    <lineage>
        <taxon>Bacteria</taxon>
        <taxon>Candidatus Adleribacteriota</taxon>
    </lineage>
</organism>
<dbReference type="SUPFAM" id="SSF50494">
    <property type="entry name" value="Trypsin-like serine proteases"/>
    <property type="match status" value="1"/>
</dbReference>
<name>A0A1F4XP44_9BACT</name>
<dbReference type="AlphaFoldDB" id="A0A1F4XP44"/>